<accession>A0A430G1X0</accession>
<gene>
    <name evidence="9" type="ORF">DAH66_14270</name>
</gene>
<evidence type="ECO:0000256" key="1">
    <source>
        <dbReference type="ARBA" id="ARBA00001974"/>
    </source>
</evidence>
<dbReference type="AlphaFoldDB" id="A0A430G1X0"/>
<dbReference type="Proteomes" id="UP000287746">
    <property type="component" value="Unassembled WGS sequence"/>
</dbReference>
<dbReference type="RefSeq" id="WP_126004909.1">
    <property type="nucleotide sequence ID" value="NZ_QQYZ01000013.1"/>
</dbReference>
<evidence type="ECO:0000256" key="7">
    <source>
        <dbReference type="ARBA" id="ARBA00023033"/>
    </source>
</evidence>
<evidence type="ECO:0000256" key="4">
    <source>
        <dbReference type="ARBA" id="ARBA00022827"/>
    </source>
</evidence>
<dbReference type="Pfam" id="PF07992">
    <property type="entry name" value="Pyr_redox_2"/>
    <property type="match status" value="1"/>
</dbReference>
<keyword evidence="5" id="KW-0521">NADP</keyword>
<keyword evidence="3" id="KW-0285">Flavoprotein</keyword>
<dbReference type="SUPFAM" id="SSF51905">
    <property type="entry name" value="FAD/NAD(P)-binding domain"/>
    <property type="match status" value="2"/>
</dbReference>
<dbReference type="InterPro" id="IPR050775">
    <property type="entry name" value="FAD-binding_Monooxygenases"/>
</dbReference>
<evidence type="ECO:0000256" key="3">
    <source>
        <dbReference type="ARBA" id="ARBA00022630"/>
    </source>
</evidence>
<dbReference type="Gene3D" id="3.50.50.60">
    <property type="entry name" value="FAD/NAD(P)-binding domain"/>
    <property type="match status" value="2"/>
</dbReference>
<evidence type="ECO:0000256" key="6">
    <source>
        <dbReference type="ARBA" id="ARBA00023002"/>
    </source>
</evidence>
<name>A0A430G1X0_9SPHN</name>
<organism evidence="9 10">
    <name type="scientific">Sphingomonas koreensis</name>
    <dbReference type="NCBI Taxonomy" id="93064"/>
    <lineage>
        <taxon>Bacteria</taxon>
        <taxon>Pseudomonadati</taxon>
        <taxon>Pseudomonadota</taxon>
        <taxon>Alphaproteobacteria</taxon>
        <taxon>Sphingomonadales</taxon>
        <taxon>Sphingomonadaceae</taxon>
        <taxon>Sphingomonas</taxon>
    </lineage>
</organism>
<evidence type="ECO:0000313" key="10">
    <source>
        <dbReference type="Proteomes" id="UP000287746"/>
    </source>
</evidence>
<keyword evidence="6" id="KW-0560">Oxidoreductase</keyword>
<feature type="domain" description="FAD/NAD(P)-binding" evidence="8">
    <location>
        <begin position="16"/>
        <end position="232"/>
    </location>
</feature>
<dbReference type="PANTHER" id="PTHR43098">
    <property type="entry name" value="L-ORNITHINE N(5)-MONOOXYGENASE-RELATED"/>
    <property type="match status" value="1"/>
</dbReference>
<dbReference type="InterPro" id="IPR036188">
    <property type="entry name" value="FAD/NAD-bd_sf"/>
</dbReference>
<proteinExistence type="inferred from homology"/>
<evidence type="ECO:0000259" key="8">
    <source>
        <dbReference type="Pfam" id="PF07992"/>
    </source>
</evidence>
<dbReference type="PANTHER" id="PTHR43098:SF3">
    <property type="entry name" value="L-ORNITHINE N(5)-MONOOXYGENASE-RELATED"/>
    <property type="match status" value="1"/>
</dbReference>
<dbReference type="EMBL" id="QQYZ01000013">
    <property type="protein sequence ID" value="RSY82030.1"/>
    <property type="molecule type" value="Genomic_DNA"/>
</dbReference>
<keyword evidence="7" id="KW-0503">Monooxygenase</keyword>
<protein>
    <submittedName>
        <fullName evidence="9">NAD(P)/FAD-dependent oxidoreductase</fullName>
    </submittedName>
</protein>
<keyword evidence="4" id="KW-0274">FAD</keyword>
<dbReference type="InterPro" id="IPR023753">
    <property type="entry name" value="FAD/NAD-binding_dom"/>
</dbReference>
<sequence>MPADAKMLSTQPEVDFDVVVIGAGFAGVYLLHRLRSDGYRVRVFEAGSNVGGVWYWNTYPGARCDVESLQYSYSFDDTLDDDWQWSERFATQPEIHAYIEFVAERFDLKRDIVFNTRVEQARFDNEAGVWTVGTQDGSSVTARWVVMATGSLSSSRLPDIKGRDDFRGETFHTGQWPREGVDLSGKTVGVIGTGSSGIQAIPEIAKMAEQLYVFQRTPHFTVPARNAPLSEETLSHWNRDRRELRAKVLTTRSGVLHDYGPSPADAVAEEERLREYEARWQKGGTNFMYAYNDIMQNEATNEEAADFIRRKIREVVKDPVTADRLTPTDYPLGAKRICVDTDFWATFNRPNVELISLRETPIDHINETGVKTVDKQYDVDVLIFATGYDALTGSLTRIDIRGADGTSLKDAWSAGPYTYLGLMTANFPNMFIVTGPGSPSVLSNMVVSIEHDAKWIADALNYLREQGATRMETTEDSQRAWMGHVRELAEGTLYYKGNSWYLGANVPGKPRVFMPYLGGLDVYQAKCAQVAREGYTGFVIGR</sequence>
<comment type="similarity">
    <text evidence="2">Belongs to the FAD-binding monooxygenase family.</text>
</comment>
<comment type="cofactor">
    <cofactor evidence="1">
        <name>FAD</name>
        <dbReference type="ChEBI" id="CHEBI:57692"/>
    </cofactor>
</comment>
<comment type="caution">
    <text evidence="9">The sequence shown here is derived from an EMBL/GenBank/DDBJ whole genome shotgun (WGS) entry which is preliminary data.</text>
</comment>
<reference evidence="9 10" key="1">
    <citation type="submission" date="2018-07" db="EMBL/GenBank/DDBJ databases">
        <title>Genomic and Epidemiologic Investigation of an Indolent Hospital Outbreak.</title>
        <authorList>
            <person name="Johnson R.C."/>
            <person name="Deming C."/>
            <person name="Conlan S."/>
            <person name="Zellmer C.J."/>
            <person name="Michelin A.V."/>
            <person name="Lee-Lin S."/>
            <person name="Thomas P.J."/>
            <person name="Park M."/>
            <person name="Weingarten R.A."/>
            <person name="Less J."/>
            <person name="Dekker J.P."/>
            <person name="Frank K.M."/>
            <person name="Musser K.A."/>
            <person name="Mcquiston J.R."/>
            <person name="Henderson D.K."/>
            <person name="Lau A.F."/>
            <person name="Palmore T.N."/>
            <person name="Segre J.A."/>
        </authorList>
    </citation>
    <scope>NUCLEOTIDE SEQUENCE [LARGE SCALE GENOMIC DNA]</scope>
    <source>
        <strain evidence="9 10">SK-CDC1_0717</strain>
    </source>
</reference>
<evidence type="ECO:0000256" key="2">
    <source>
        <dbReference type="ARBA" id="ARBA00010139"/>
    </source>
</evidence>
<evidence type="ECO:0000256" key="5">
    <source>
        <dbReference type="ARBA" id="ARBA00022857"/>
    </source>
</evidence>
<evidence type="ECO:0000313" key="9">
    <source>
        <dbReference type="EMBL" id="RSY82030.1"/>
    </source>
</evidence>
<dbReference type="GO" id="GO:0004497">
    <property type="term" value="F:monooxygenase activity"/>
    <property type="evidence" value="ECO:0007669"/>
    <property type="project" value="UniProtKB-KW"/>
</dbReference>